<accession>A0A4Y2KVC1</accession>
<keyword evidence="2" id="KW-1185">Reference proteome</keyword>
<name>A0A4Y2KVC1_ARAVE</name>
<proteinExistence type="predicted"/>
<evidence type="ECO:0000313" key="1">
    <source>
        <dbReference type="EMBL" id="GBN06291.1"/>
    </source>
</evidence>
<gene>
    <name evidence="1" type="ORF">AVEN_188375_1</name>
</gene>
<dbReference type="Proteomes" id="UP000499080">
    <property type="component" value="Unassembled WGS sequence"/>
</dbReference>
<organism evidence="1 2">
    <name type="scientific">Araneus ventricosus</name>
    <name type="common">Orbweaver spider</name>
    <name type="synonym">Epeira ventricosa</name>
    <dbReference type="NCBI Taxonomy" id="182803"/>
    <lineage>
        <taxon>Eukaryota</taxon>
        <taxon>Metazoa</taxon>
        <taxon>Ecdysozoa</taxon>
        <taxon>Arthropoda</taxon>
        <taxon>Chelicerata</taxon>
        <taxon>Arachnida</taxon>
        <taxon>Araneae</taxon>
        <taxon>Araneomorphae</taxon>
        <taxon>Entelegynae</taxon>
        <taxon>Araneoidea</taxon>
        <taxon>Araneidae</taxon>
        <taxon>Araneus</taxon>
    </lineage>
</organism>
<dbReference type="EMBL" id="BGPR01274033">
    <property type="protein sequence ID" value="GBN06291.1"/>
    <property type="molecule type" value="Genomic_DNA"/>
</dbReference>
<evidence type="ECO:0000313" key="2">
    <source>
        <dbReference type="Proteomes" id="UP000499080"/>
    </source>
</evidence>
<reference evidence="1 2" key="1">
    <citation type="journal article" date="2019" name="Sci. Rep.">
        <title>Orb-weaving spider Araneus ventricosus genome elucidates the spidroin gene catalogue.</title>
        <authorList>
            <person name="Kono N."/>
            <person name="Nakamura H."/>
            <person name="Ohtoshi R."/>
            <person name="Moran D.A.P."/>
            <person name="Shinohara A."/>
            <person name="Yoshida Y."/>
            <person name="Fujiwara M."/>
            <person name="Mori M."/>
            <person name="Tomita M."/>
            <person name="Arakawa K."/>
        </authorList>
    </citation>
    <scope>NUCLEOTIDE SEQUENCE [LARGE SCALE GENOMIC DNA]</scope>
</reference>
<dbReference type="AlphaFoldDB" id="A0A4Y2KVC1"/>
<sequence length="191" mass="22130">MRAAMLSGGKRDYGASSAVIQQPKILLPLCRMPPNVHFLKASFKYYFKLNSISNHPLRGQHTDNFFGRLYDARPSRHVCPFHSRIKRLLYVMHLGDFQIQTAGVFLYPPWKVPSVKLRRSMVKSMALAPQNQTQTQTQLNLLAFLMNSVKMILPQSFSNIFFSPRFEYIDCTAVYTDSSRAPRRGWIWCCY</sequence>
<comment type="caution">
    <text evidence="1">The sequence shown here is derived from an EMBL/GenBank/DDBJ whole genome shotgun (WGS) entry which is preliminary data.</text>
</comment>
<protein>
    <submittedName>
        <fullName evidence="1">Uncharacterized protein</fullName>
    </submittedName>
</protein>